<keyword evidence="2" id="KW-1185">Reference proteome</keyword>
<protein>
    <submittedName>
        <fullName evidence="1">Uncharacterized protein</fullName>
    </submittedName>
</protein>
<feature type="non-terminal residue" evidence="1">
    <location>
        <position position="142"/>
    </location>
</feature>
<comment type="caution">
    <text evidence="1">The sequence shown here is derived from an EMBL/GenBank/DDBJ whole genome shotgun (WGS) entry which is preliminary data.</text>
</comment>
<reference evidence="1 2" key="1">
    <citation type="submission" date="2019-08" db="EMBL/GenBank/DDBJ databases">
        <title>Whole genome of Aphis craccivora.</title>
        <authorList>
            <person name="Voronova N.V."/>
            <person name="Shulinski R.S."/>
            <person name="Bandarenka Y.V."/>
            <person name="Zhorov D.G."/>
            <person name="Warner D."/>
        </authorList>
    </citation>
    <scope>NUCLEOTIDE SEQUENCE [LARGE SCALE GENOMIC DNA]</scope>
    <source>
        <strain evidence="1">180601</strain>
        <tissue evidence="1">Whole Body</tissue>
    </source>
</reference>
<gene>
    <name evidence="1" type="ORF">FWK35_00030864</name>
</gene>
<sequence length="142" mass="15962">QQSRRKKHNLHVSDKRSFLATRNDVIEHIVNYLNTRLDSSKWLPLKVLEKVSDAVSDEELQKAHQVICPDFELTDFVTSYKEAAGIPCIKNKQLSSDLLKSLLSNDSWKPLSTAVIAHNQNGGKTASAGQLVNIYDNNYLAI</sequence>
<evidence type="ECO:0000313" key="1">
    <source>
        <dbReference type="EMBL" id="KAF0713427.1"/>
    </source>
</evidence>
<dbReference type="EMBL" id="VUJU01010686">
    <property type="protein sequence ID" value="KAF0713427.1"/>
    <property type="molecule type" value="Genomic_DNA"/>
</dbReference>
<feature type="non-terminal residue" evidence="1">
    <location>
        <position position="1"/>
    </location>
</feature>
<proteinExistence type="predicted"/>
<dbReference type="Proteomes" id="UP000478052">
    <property type="component" value="Unassembled WGS sequence"/>
</dbReference>
<name>A0A6G0VXV5_APHCR</name>
<organism evidence="1 2">
    <name type="scientific">Aphis craccivora</name>
    <name type="common">Cowpea aphid</name>
    <dbReference type="NCBI Taxonomy" id="307492"/>
    <lineage>
        <taxon>Eukaryota</taxon>
        <taxon>Metazoa</taxon>
        <taxon>Ecdysozoa</taxon>
        <taxon>Arthropoda</taxon>
        <taxon>Hexapoda</taxon>
        <taxon>Insecta</taxon>
        <taxon>Pterygota</taxon>
        <taxon>Neoptera</taxon>
        <taxon>Paraneoptera</taxon>
        <taxon>Hemiptera</taxon>
        <taxon>Sternorrhyncha</taxon>
        <taxon>Aphidomorpha</taxon>
        <taxon>Aphidoidea</taxon>
        <taxon>Aphididae</taxon>
        <taxon>Aphidini</taxon>
        <taxon>Aphis</taxon>
        <taxon>Aphis</taxon>
    </lineage>
</organism>
<dbReference type="AlphaFoldDB" id="A0A6G0VXV5"/>
<evidence type="ECO:0000313" key="2">
    <source>
        <dbReference type="Proteomes" id="UP000478052"/>
    </source>
</evidence>
<accession>A0A6G0VXV5</accession>